<dbReference type="PROSITE" id="PS50096">
    <property type="entry name" value="IQ"/>
    <property type="match status" value="2"/>
</dbReference>
<evidence type="ECO:0000256" key="1">
    <source>
        <dbReference type="ARBA" id="ARBA00022860"/>
    </source>
</evidence>
<evidence type="ECO:0000256" key="2">
    <source>
        <dbReference type="ARBA" id="ARBA00024341"/>
    </source>
</evidence>
<evidence type="ECO:0000256" key="4">
    <source>
        <dbReference type="SAM" id="MobiDB-lite"/>
    </source>
</evidence>
<dbReference type="HOGENOM" id="CLU_024547_0_0_1"/>
<dbReference type="Gramene" id="ERN05130">
    <property type="protein sequence ID" value="ERN05130"/>
    <property type="gene ID" value="AMTR_s00053p00180370"/>
</dbReference>
<feature type="domain" description="DUF4005" evidence="5">
    <location>
        <begin position="363"/>
        <end position="434"/>
    </location>
</feature>
<dbReference type="PANTHER" id="PTHR32295">
    <property type="entry name" value="IQ-DOMAIN 5-RELATED"/>
    <property type="match status" value="1"/>
</dbReference>
<evidence type="ECO:0000313" key="6">
    <source>
        <dbReference type="EMBL" id="ERN05130.1"/>
    </source>
</evidence>
<dbReference type="PANTHER" id="PTHR32295:SF41">
    <property type="entry name" value="PROTEIN IQ-DOMAIN 11"/>
    <property type="match status" value="1"/>
</dbReference>
<dbReference type="OMA" id="NFDMNSD"/>
<dbReference type="KEGG" id="atr:18433298"/>
<gene>
    <name evidence="6" type="ORF">AMTR_s00053p00180370</name>
</gene>
<accession>W1PDJ1</accession>
<dbReference type="AlphaFoldDB" id="W1PDJ1"/>
<feature type="region of interest" description="Disordered" evidence="4">
    <location>
        <begin position="374"/>
        <end position="459"/>
    </location>
</feature>
<keyword evidence="1" id="KW-0112">Calmodulin-binding</keyword>
<reference evidence="7" key="1">
    <citation type="journal article" date="2013" name="Science">
        <title>The Amborella genome and the evolution of flowering plants.</title>
        <authorList>
            <consortium name="Amborella Genome Project"/>
        </authorList>
    </citation>
    <scope>NUCLEOTIDE SEQUENCE [LARGE SCALE GENOMIC DNA]</scope>
</reference>
<dbReference type="Pfam" id="PF13178">
    <property type="entry name" value="DUF4005"/>
    <property type="match status" value="1"/>
</dbReference>
<evidence type="ECO:0000313" key="7">
    <source>
        <dbReference type="Proteomes" id="UP000017836"/>
    </source>
</evidence>
<protein>
    <recommendedName>
        <fullName evidence="5">DUF4005 domain-containing protein</fullName>
    </recommendedName>
</protein>
<dbReference type="Gene3D" id="1.20.5.190">
    <property type="match status" value="1"/>
</dbReference>
<name>W1PDJ1_AMBTC</name>
<dbReference type="eggNOG" id="ENOG502QVDD">
    <property type="taxonomic scope" value="Eukaryota"/>
</dbReference>
<dbReference type="GO" id="GO:0005516">
    <property type="term" value="F:calmodulin binding"/>
    <property type="evidence" value="ECO:0007669"/>
    <property type="project" value="UniProtKB-KW"/>
</dbReference>
<feature type="compositionally biased region" description="Low complexity" evidence="4">
    <location>
        <begin position="331"/>
        <end position="342"/>
    </location>
</feature>
<dbReference type="Proteomes" id="UP000017836">
    <property type="component" value="Unassembled WGS sequence"/>
</dbReference>
<sequence>MGRKGSWFSAVKSVFASNQRAKSDKRPSKERKKRKWLFGLWKAKSPSLTAPPLLPKERTLSEAEEEQNKHALAVAIATAAAAEAAVAAAQVAAEIVRLTGTPRSHQRSEKEIQEFAAIKIQTIFRGYLARKALRALKGLVRLQAMVRGHAVRRQATNTLRSMQTLLRIQSQVKAGRVRLAEENQACEKHPAKKQANEIKQELESKSEKKWDGRPLSKEESDSLSLKRRVAAFKRERAIRYASSHRERTKGKQSTDSAVIARQQNISNWEWTWLEHWMDSMPWESDCPENSDQITQDKPVIISTANCFDSSQKYPAAIKQKEFQRSGRSLGSQSPQKSFQQSQVRPSSPQILRAQLEEFSSRCGSKCSVRSSFQDDESYASSPSIPSYMVPTESARAKTRSSSAPKQRVGCLSDRLSDHISPTKRRLPFASSNSETVPRTRVVRSPDSRQRSPSLKGLSCPVKSERTINSYRNLSLNSDCSFLNWDHRGTFR</sequence>
<dbReference type="InterPro" id="IPR025064">
    <property type="entry name" value="DUF4005"/>
</dbReference>
<dbReference type="SMART" id="SM00015">
    <property type="entry name" value="IQ"/>
    <property type="match status" value="2"/>
</dbReference>
<dbReference type="OrthoDB" id="696085at2759"/>
<feature type="region of interest" description="Disordered" evidence="4">
    <location>
        <begin position="321"/>
        <end position="347"/>
    </location>
</feature>
<proteinExistence type="inferred from homology"/>
<dbReference type="CDD" id="cd23767">
    <property type="entry name" value="IQCD"/>
    <property type="match status" value="1"/>
</dbReference>
<comment type="subunit">
    <text evidence="3">Binds to multiple calmodulin (CaM) in the presence of Ca(2+) and CaM-like proteins.</text>
</comment>
<dbReference type="EMBL" id="KI394012">
    <property type="protein sequence ID" value="ERN05130.1"/>
    <property type="molecule type" value="Genomic_DNA"/>
</dbReference>
<comment type="similarity">
    <text evidence="2">Belongs to the IQD family.</text>
</comment>
<dbReference type="Pfam" id="PF00612">
    <property type="entry name" value="IQ"/>
    <property type="match status" value="1"/>
</dbReference>
<keyword evidence="7" id="KW-1185">Reference proteome</keyword>
<organism evidence="6 7">
    <name type="scientific">Amborella trichopoda</name>
    <dbReference type="NCBI Taxonomy" id="13333"/>
    <lineage>
        <taxon>Eukaryota</taxon>
        <taxon>Viridiplantae</taxon>
        <taxon>Streptophyta</taxon>
        <taxon>Embryophyta</taxon>
        <taxon>Tracheophyta</taxon>
        <taxon>Spermatophyta</taxon>
        <taxon>Magnoliopsida</taxon>
        <taxon>Amborellales</taxon>
        <taxon>Amborellaceae</taxon>
        <taxon>Amborella</taxon>
    </lineage>
</organism>
<evidence type="ECO:0000256" key="3">
    <source>
        <dbReference type="ARBA" id="ARBA00024378"/>
    </source>
</evidence>
<dbReference type="InterPro" id="IPR000048">
    <property type="entry name" value="IQ_motif_EF-hand-BS"/>
</dbReference>
<evidence type="ECO:0000259" key="5">
    <source>
        <dbReference type="Pfam" id="PF13178"/>
    </source>
</evidence>